<dbReference type="Proteomes" id="UP001193756">
    <property type="component" value="Unassembled WGS sequence"/>
</dbReference>
<feature type="domain" description="Radical SAM core" evidence="7">
    <location>
        <begin position="75"/>
        <end position="312"/>
    </location>
</feature>
<dbReference type="SFLD" id="SFLDG01384">
    <property type="entry name" value="thioether_bond_formation_requi"/>
    <property type="match status" value="1"/>
</dbReference>
<evidence type="ECO:0000313" key="9">
    <source>
        <dbReference type="EMBL" id="NSC77938.1"/>
    </source>
</evidence>
<dbReference type="EMBL" id="CYXM01000029">
    <property type="protein sequence ID" value="CUN29699.1"/>
    <property type="molecule type" value="Genomic_DNA"/>
</dbReference>
<keyword evidence="4" id="KW-0479">Metal-binding</keyword>
<protein>
    <submittedName>
        <fullName evidence="9">4Fe-4S cluster-binding domain-containing protein</fullName>
    </submittedName>
    <submittedName>
        <fullName evidence="8">Anaerobic sulfatase-maturating enzyme homolog YdeM</fullName>
    </submittedName>
</protein>
<dbReference type="PANTHER" id="PTHR43273:SF8">
    <property type="entry name" value="RADICAL SAM DOMAIN PROTEIN"/>
    <property type="match status" value="1"/>
</dbReference>
<dbReference type="NCBIfam" id="TIGR04085">
    <property type="entry name" value="rSAM_more_4Fe4S"/>
    <property type="match status" value="1"/>
</dbReference>
<dbReference type="PANTHER" id="PTHR43273">
    <property type="entry name" value="ANAEROBIC SULFATASE-MATURATING ENZYME HOMOLOG ASLB-RELATED"/>
    <property type="match status" value="1"/>
</dbReference>
<sequence length="432" mass="49899">MIHIIRNGSDRVLFLTNRLEFYRINEHTDEIINAMLQNIDHSIIERRYSTSSEEIASIKKVLKRDEQLAIIATEYPILRKLILNISNSCNLQCEYCYANGGNYHSKDSLMDSATAKDAIDKFIYMFKEIQYVQFFGGEPLLNYQLMEYVCEYITNLYKTEKIHIMPQFGIVTNGTIINDDILRILSVYNIAVTISCDGPREINDKLRVNKNHEGVYCIISKNIERIQKEANILPNIEVTYTKYHHDQGIKIVDLLNFFKKRFNIENVHVAPVSIEKTHELALANYEDFLETISSENIKKNNIIFKVRNIIYNLQHKCGDCKICGAGTDTFSVNVDGNVYPCFMMTDIEAHNIANTKMNKDEFMNSLKKAKNTYSFNKCKQLPCSNCFNNLLCNGCMGSNYFETNDPFVPSGEQCKFLKELTERVILELSNLK</sequence>
<dbReference type="Proteomes" id="UP000095673">
    <property type="component" value="Unassembled WGS sequence"/>
</dbReference>
<comment type="cofactor">
    <cofactor evidence="1">
        <name>[4Fe-4S] cluster</name>
        <dbReference type="ChEBI" id="CHEBI:49883"/>
    </cofactor>
</comment>
<evidence type="ECO:0000256" key="5">
    <source>
        <dbReference type="ARBA" id="ARBA00023004"/>
    </source>
</evidence>
<keyword evidence="6" id="KW-0411">Iron-sulfur</keyword>
<organism evidence="8 10">
    <name type="scientific">Agathobacter rectalis</name>
    <dbReference type="NCBI Taxonomy" id="39491"/>
    <lineage>
        <taxon>Bacteria</taxon>
        <taxon>Bacillati</taxon>
        <taxon>Bacillota</taxon>
        <taxon>Clostridia</taxon>
        <taxon>Lachnospirales</taxon>
        <taxon>Lachnospiraceae</taxon>
        <taxon>Agathobacter</taxon>
    </lineage>
</organism>
<keyword evidence="2" id="KW-0004">4Fe-4S</keyword>
<accession>A0A173VQC2</accession>
<dbReference type="Pfam" id="PF04055">
    <property type="entry name" value="Radical_SAM"/>
    <property type="match status" value="1"/>
</dbReference>
<dbReference type="InterPro" id="IPR013785">
    <property type="entry name" value="Aldolase_TIM"/>
</dbReference>
<name>A0A173VQC2_9FIRM</name>
<reference evidence="9" key="3">
    <citation type="submission" date="2020-02" db="EMBL/GenBank/DDBJ databases">
        <authorList>
            <person name="Littmann E."/>
            <person name="Sorbara M."/>
        </authorList>
    </citation>
    <scope>NUCLEOTIDE SEQUENCE</scope>
    <source>
        <strain evidence="9">MSK.16.45</strain>
    </source>
</reference>
<dbReference type="OrthoDB" id="9808591at2"/>
<dbReference type="EMBL" id="JAAIMP010000019">
    <property type="protein sequence ID" value="NSC77938.1"/>
    <property type="molecule type" value="Genomic_DNA"/>
</dbReference>
<evidence type="ECO:0000256" key="2">
    <source>
        <dbReference type="ARBA" id="ARBA00022485"/>
    </source>
</evidence>
<evidence type="ECO:0000259" key="7">
    <source>
        <dbReference type="PROSITE" id="PS51918"/>
    </source>
</evidence>
<dbReference type="InterPro" id="IPR023867">
    <property type="entry name" value="Sulphatase_maturase_rSAM"/>
</dbReference>
<dbReference type="SUPFAM" id="SSF102114">
    <property type="entry name" value="Radical SAM enzymes"/>
    <property type="match status" value="1"/>
</dbReference>
<dbReference type="SFLD" id="SFLDS00029">
    <property type="entry name" value="Radical_SAM"/>
    <property type="match status" value="1"/>
</dbReference>
<proteinExistence type="predicted"/>
<dbReference type="InterPro" id="IPR000385">
    <property type="entry name" value="MoaA_NifB_PqqE_Fe-S-bd_CS"/>
</dbReference>
<dbReference type="InterPro" id="IPR007197">
    <property type="entry name" value="rSAM"/>
</dbReference>
<dbReference type="RefSeq" id="WP_055238811.1">
    <property type="nucleotide sequence ID" value="NZ_CYXM01000029.1"/>
</dbReference>
<dbReference type="AlphaFoldDB" id="A0A173VQC2"/>
<dbReference type="GO" id="GO:0046872">
    <property type="term" value="F:metal ion binding"/>
    <property type="evidence" value="ECO:0007669"/>
    <property type="project" value="UniProtKB-KW"/>
</dbReference>
<dbReference type="CDD" id="cd01335">
    <property type="entry name" value="Radical_SAM"/>
    <property type="match status" value="1"/>
</dbReference>
<gene>
    <name evidence="8" type="primary">ydeM_3</name>
    <name evidence="8" type="ORF">ERS852580_03446</name>
    <name evidence="9" type="ORF">G4312_11760</name>
</gene>
<dbReference type="PROSITE" id="PS01305">
    <property type="entry name" value="MOAA_NIFB_PQQE"/>
    <property type="match status" value="1"/>
</dbReference>
<reference evidence="8 10" key="1">
    <citation type="submission" date="2015-09" db="EMBL/GenBank/DDBJ databases">
        <authorList>
            <consortium name="Pathogen Informatics"/>
        </authorList>
    </citation>
    <scope>NUCLEOTIDE SEQUENCE [LARGE SCALE GENOMIC DNA]</scope>
    <source>
        <strain evidence="8 10">2789STDY5834968</strain>
    </source>
</reference>
<reference evidence="9" key="2">
    <citation type="journal article" date="2020" name="Cell Host Microbe">
        <title>Functional and Genomic Variation between Human-Derived Isolates of Lachnospiraceae Reveals Inter- and Intra-Species Diversity.</title>
        <authorList>
            <person name="Sorbara M.T."/>
            <person name="Littmann E.R."/>
            <person name="Fontana E."/>
            <person name="Moody T.U."/>
            <person name="Kohout C.E."/>
            <person name="Gjonbalaj M."/>
            <person name="Eaton V."/>
            <person name="Seok R."/>
            <person name="Leiner I.M."/>
            <person name="Pamer E.G."/>
        </authorList>
    </citation>
    <scope>NUCLEOTIDE SEQUENCE</scope>
    <source>
        <strain evidence="9">MSK.16.45</strain>
    </source>
</reference>
<dbReference type="InterPro" id="IPR023885">
    <property type="entry name" value="4Fe4S-binding_SPASM_dom"/>
</dbReference>
<dbReference type="GO" id="GO:0051539">
    <property type="term" value="F:4 iron, 4 sulfur cluster binding"/>
    <property type="evidence" value="ECO:0007669"/>
    <property type="project" value="UniProtKB-KW"/>
</dbReference>
<keyword evidence="5" id="KW-0408">Iron</keyword>
<evidence type="ECO:0000313" key="8">
    <source>
        <dbReference type="EMBL" id="CUN29699.1"/>
    </source>
</evidence>
<evidence type="ECO:0000256" key="6">
    <source>
        <dbReference type="ARBA" id="ARBA00023014"/>
    </source>
</evidence>
<keyword evidence="3" id="KW-0949">S-adenosyl-L-methionine</keyword>
<dbReference type="InterPro" id="IPR058240">
    <property type="entry name" value="rSAM_sf"/>
</dbReference>
<evidence type="ECO:0000313" key="10">
    <source>
        <dbReference type="Proteomes" id="UP000095673"/>
    </source>
</evidence>
<dbReference type="Gene3D" id="3.20.20.70">
    <property type="entry name" value="Aldolase class I"/>
    <property type="match status" value="1"/>
</dbReference>
<evidence type="ECO:0000256" key="4">
    <source>
        <dbReference type="ARBA" id="ARBA00022723"/>
    </source>
</evidence>
<dbReference type="Pfam" id="PF13186">
    <property type="entry name" value="SPASM"/>
    <property type="match status" value="1"/>
</dbReference>
<evidence type="ECO:0000256" key="3">
    <source>
        <dbReference type="ARBA" id="ARBA00022691"/>
    </source>
</evidence>
<dbReference type="PROSITE" id="PS51918">
    <property type="entry name" value="RADICAL_SAM"/>
    <property type="match status" value="1"/>
</dbReference>
<evidence type="ECO:0000256" key="1">
    <source>
        <dbReference type="ARBA" id="ARBA00001966"/>
    </source>
</evidence>
<dbReference type="GO" id="GO:0016491">
    <property type="term" value="F:oxidoreductase activity"/>
    <property type="evidence" value="ECO:0007669"/>
    <property type="project" value="InterPro"/>
</dbReference>
<dbReference type="SFLD" id="SFLDG01067">
    <property type="entry name" value="SPASM/twitch_domain_containing"/>
    <property type="match status" value="1"/>
</dbReference>
<dbReference type="SFLD" id="SFLDG01386">
    <property type="entry name" value="main_SPASM_domain-containing"/>
    <property type="match status" value="1"/>
</dbReference>